<gene>
    <name evidence="2" type="ORF">D1610_02035</name>
</gene>
<protein>
    <submittedName>
        <fullName evidence="2">Cupin-like domain-containing protein</fullName>
    </submittedName>
</protein>
<dbReference type="OrthoDB" id="479699at2"/>
<dbReference type="InterPro" id="IPR003347">
    <property type="entry name" value="JmjC_dom"/>
</dbReference>
<dbReference type="Proteomes" id="UP000266693">
    <property type="component" value="Unassembled WGS sequence"/>
</dbReference>
<feature type="domain" description="JmjC" evidence="1">
    <location>
        <begin position="139"/>
        <end position="293"/>
    </location>
</feature>
<accession>A0A396RU30</accession>
<dbReference type="RefSeq" id="WP_118862450.1">
    <property type="nucleotide sequence ID" value="NZ_QWLV01000001.1"/>
</dbReference>
<proteinExistence type="predicted"/>
<dbReference type="EMBL" id="QWLV01000001">
    <property type="protein sequence ID" value="RHW18942.1"/>
    <property type="molecule type" value="Genomic_DNA"/>
</dbReference>
<dbReference type="AlphaFoldDB" id="A0A396RU30"/>
<dbReference type="Gene3D" id="2.60.120.10">
    <property type="entry name" value="Jelly Rolls"/>
    <property type="match status" value="1"/>
</dbReference>
<dbReference type="InterPro" id="IPR041667">
    <property type="entry name" value="Cupin_8"/>
</dbReference>
<dbReference type="PROSITE" id="PS51184">
    <property type="entry name" value="JMJC"/>
    <property type="match status" value="1"/>
</dbReference>
<dbReference type="InterPro" id="IPR014710">
    <property type="entry name" value="RmlC-like_jellyroll"/>
</dbReference>
<dbReference type="Pfam" id="PF13621">
    <property type="entry name" value="Cupin_8"/>
    <property type="match status" value="1"/>
</dbReference>
<organism evidence="2 3">
    <name type="scientific">Sphingomonas gilva</name>
    <dbReference type="NCBI Taxonomy" id="2305907"/>
    <lineage>
        <taxon>Bacteria</taxon>
        <taxon>Pseudomonadati</taxon>
        <taxon>Pseudomonadota</taxon>
        <taxon>Alphaproteobacteria</taxon>
        <taxon>Sphingomonadales</taxon>
        <taxon>Sphingomonadaceae</taxon>
        <taxon>Sphingomonas</taxon>
    </lineage>
</organism>
<evidence type="ECO:0000313" key="3">
    <source>
        <dbReference type="Proteomes" id="UP000266693"/>
    </source>
</evidence>
<dbReference type="SMART" id="SM00558">
    <property type="entry name" value="JmjC"/>
    <property type="match status" value="1"/>
</dbReference>
<comment type="caution">
    <text evidence="2">The sequence shown here is derived from an EMBL/GenBank/DDBJ whole genome shotgun (WGS) entry which is preliminary data.</text>
</comment>
<evidence type="ECO:0000259" key="1">
    <source>
        <dbReference type="PROSITE" id="PS51184"/>
    </source>
</evidence>
<sequence>MTNIWAASRTTLVAEALRASNDAQASALDRLPRVSARTAPAPADFAALVATETPVVLKGVFDHWPALAAGRSPATLNAYLKGMDRGASAPVMEAPAKSGGRFTYGPDMREFNFTKRSGRIGETLDRIERLIGQPNAPFVAIQMLPLASHLPDFVRQNPMPLLPAEIAPRLWIGSAIKTQTHNDRDHNLACVIAGRRRFVLFPPDQVANLYVGPLDNPPPLSLVDPEAPDLDRFPRYAEAVAAARVAYLEPGDALFMPKYWWHHVTSLDPYNAMVNYWWGDSATGLERANDIFLSALLALKHLPPGERAYWRAMFDAHVFGDGADHIPEPLRGALGLMSPGFRAALKQQLKNAFLKSR</sequence>
<name>A0A396RU30_9SPHN</name>
<reference evidence="2 3" key="1">
    <citation type="submission" date="2018-08" db="EMBL/GenBank/DDBJ databases">
        <title>The multiple taxonomic identification of Sphingomonas gilva.</title>
        <authorList>
            <person name="Zhu D."/>
            <person name="Zheng S."/>
        </authorList>
    </citation>
    <scope>NUCLEOTIDE SEQUENCE [LARGE SCALE GENOMIC DNA]</scope>
    <source>
        <strain evidence="2 3">ZDH117</strain>
    </source>
</reference>
<evidence type="ECO:0000313" key="2">
    <source>
        <dbReference type="EMBL" id="RHW18942.1"/>
    </source>
</evidence>
<dbReference type="PANTHER" id="PTHR12461">
    <property type="entry name" value="HYPOXIA-INDUCIBLE FACTOR 1 ALPHA INHIBITOR-RELATED"/>
    <property type="match status" value="1"/>
</dbReference>
<dbReference type="PANTHER" id="PTHR12461:SF105">
    <property type="entry name" value="HYPOXIA-INDUCIBLE FACTOR 1-ALPHA INHIBITOR"/>
    <property type="match status" value="1"/>
</dbReference>
<dbReference type="SUPFAM" id="SSF51197">
    <property type="entry name" value="Clavaminate synthase-like"/>
    <property type="match status" value="1"/>
</dbReference>
<keyword evidence="3" id="KW-1185">Reference proteome</keyword>